<name>A0A0A0KNF7_CUCSA</name>
<dbReference type="InterPro" id="IPR000719">
    <property type="entry name" value="Prot_kinase_dom"/>
</dbReference>
<dbReference type="GO" id="GO:0005886">
    <property type="term" value="C:plasma membrane"/>
    <property type="evidence" value="ECO:0000318"/>
    <property type="project" value="GO_Central"/>
</dbReference>
<dbReference type="OrthoDB" id="4062651at2759"/>
<dbReference type="InterPro" id="IPR011009">
    <property type="entry name" value="Kinase-like_dom_sf"/>
</dbReference>
<dbReference type="eggNOG" id="KOG1187">
    <property type="taxonomic scope" value="Eukaryota"/>
</dbReference>
<keyword evidence="3" id="KW-1133">Transmembrane helix</keyword>
<dbReference type="AlphaFoldDB" id="A0A0A0KNF7"/>
<keyword evidence="2" id="KW-0067">ATP-binding</keyword>
<feature type="transmembrane region" description="Helical" evidence="3">
    <location>
        <begin position="7"/>
        <end position="31"/>
    </location>
</feature>
<dbReference type="STRING" id="3659.A0A0A0KNF7"/>
<dbReference type="KEGG" id="csv:101222855"/>
<dbReference type="GO" id="GO:0005524">
    <property type="term" value="F:ATP binding"/>
    <property type="evidence" value="ECO:0007669"/>
    <property type="project" value="UniProtKB-KW"/>
</dbReference>
<keyword evidence="6" id="KW-1185">Reference proteome</keyword>
<dbReference type="Proteomes" id="UP000029981">
    <property type="component" value="Chromosome 6"/>
</dbReference>
<accession>A0A0A0KNF7</accession>
<dbReference type="Gene3D" id="1.10.510.10">
    <property type="entry name" value="Transferase(Phosphotransferase) domain 1"/>
    <property type="match status" value="1"/>
</dbReference>
<organism evidence="5 6">
    <name type="scientific">Cucumis sativus</name>
    <name type="common">Cucumber</name>
    <dbReference type="NCBI Taxonomy" id="3659"/>
    <lineage>
        <taxon>Eukaryota</taxon>
        <taxon>Viridiplantae</taxon>
        <taxon>Streptophyta</taxon>
        <taxon>Embryophyta</taxon>
        <taxon>Tracheophyta</taxon>
        <taxon>Spermatophyta</taxon>
        <taxon>Magnoliopsida</taxon>
        <taxon>eudicotyledons</taxon>
        <taxon>Gunneridae</taxon>
        <taxon>Pentapetalae</taxon>
        <taxon>rosids</taxon>
        <taxon>fabids</taxon>
        <taxon>Cucurbitales</taxon>
        <taxon>Cucurbitaceae</taxon>
        <taxon>Benincaseae</taxon>
        <taxon>Cucumis</taxon>
    </lineage>
</organism>
<keyword evidence="3" id="KW-0472">Membrane</keyword>
<dbReference type="PANTHER" id="PTHR27001:SF39">
    <property type="entry name" value="PROTEIN KINASE SUPERFAMILY PROTEIN"/>
    <property type="match status" value="1"/>
</dbReference>
<dbReference type="Gramene" id="KGN49261">
    <property type="protein sequence ID" value="KGN49261"/>
    <property type="gene ID" value="Csa_6G518160"/>
</dbReference>
<dbReference type="GO" id="GO:0007165">
    <property type="term" value="P:signal transduction"/>
    <property type="evidence" value="ECO:0000318"/>
    <property type="project" value="GO_Central"/>
</dbReference>
<dbReference type="Pfam" id="PF00069">
    <property type="entry name" value="Pkinase"/>
    <property type="match status" value="1"/>
</dbReference>
<proteinExistence type="predicted"/>
<dbReference type="PROSITE" id="PS50011">
    <property type="entry name" value="PROTEIN_KINASE_DOM"/>
    <property type="match status" value="1"/>
</dbReference>
<gene>
    <name evidence="5" type="ORF">Csa_6G518160</name>
</gene>
<keyword evidence="1" id="KW-0547">Nucleotide-binding</keyword>
<evidence type="ECO:0000313" key="5">
    <source>
        <dbReference type="EMBL" id="KGN49261.1"/>
    </source>
</evidence>
<evidence type="ECO:0000256" key="3">
    <source>
        <dbReference type="SAM" id="Phobius"/>
    </source>
</evidence>
<reference evidence="5 6" key="3">
    <citation type="journal article" date="2010" name="BMC Genomics">
        <title>Transcriptome sequencing and comparative analysis of cucumber flowers with different sex types.</title>
        <authorList>
            <person name="Guo S."/>
            <person name="Zheng Y."/>
            <person name="Joung J.G."/>
            <person name="Liu S."/>
            <person name="Zhang Z."/>
            <person name="Crasta O.R."/>
            <person name="Sobral B.W."/>
            <person name="Xu Y."/>
            <person name="Huang S."/>
            <person name="Fei Z."/>
        </authorList>
    </citation>
    <scope>NUCLEOTIDE SEQUENCE [LARGE SCALE GENOMIC DNA]</scope>
    <source>
        <strain evidence="6">cv. 9930</strain>
    </source>
</reference>
<reference evidence="5 6" key="2">
    <citation type="journal article" date="2009" name="PLoS ONE">
        <title>An integrated genetic and cytogenetic map of the cucumber genome.</title>
        <authorList>
            <person name="Ren Y."/>
            <person name="Zhang Z."/>
            <person name="Liu J."/>
            <person name="Staub J.E."/>
            <person name="Han Y."/>
            <person name="Cheng Z."/>
            <person name="Li X."/>
            <person name="Lu J."/>
            <person name="Miao H."/>
            <person name="Kang H."/>
            <person name="Xie B."/>
            <person name="Gu X."/>
            <person name="Wang X."/>
            <person name="Du Y."/>
            <person name="Jin W."/>
            <person name="Huang S."/>
        </authorList>
    </citation>
    <scope>NUCLEOTIDE SEQUENCE [LARGE SCALE GENOMIC DNA]</scope>
    <source>
        <strain evidence="6">cv. 9930</strain>
    </source>
</reference>
<dbReference type="EMBL" id="CM002927">
    <property type="protein sequence ID" value="KGN49261.1"/>
    <property type="molecule type" value="Genomic_DNA"/>
</dbReference>
<dbReference type="Gene3D" id="3.30.200.20">
    <property type="entry name" value="Phosphorylase Kinase, domain 1"/>
    <property type="match status" value="1"/>
</dbReference>
<dbReference type="OMA" id="HEGMAPN"/>
<dbReference type="GO" id="GO:0004672">
    <property type="term" value="F:protein kinase activity"/>
    <property type="evidence" value="ECO:0000318"/>
    <property type="project" value="GO_Central"/>
</dbReference>
<evidence type="ECO:0000313" key="6">
    <source>
        <dbReference type="Proteomes" id="UP000029981"/>
    </source>
</evidence>
<dbReference type="FunFam" id="3.30.200.20:FF:000638">
    <property type="entry name" value="serine/threonine-protein kinase-like protein ACR4"/>
    <property type="match status" value="1"/>
</dbReference>
<sequence>MNHHQKLAYYFILALCSSSFIALLSVLLFFLCRRNHSHRQLSDESPPPAKPSARPHTLIDIYTATEGFNHRRVIGEGRLGTVYAALSETGELIAVKRIYPWLVLSNNNAGFGFSSVIKSLSSAQHPNLVSITGYSEAPGERIIVMEYAGVVNLDMYLHQNADGAFLLNWKHRVKIAAGAARGLQYLHESMAPSVIHGCVKPSNILIDAQFIPKLSDYGLNYLAAREKRGLVGYVDDEYWKGKSGQGNCKENDVYGYGVVLLELLSGRGCEEGWLVKWALPLIKEMRFSEVLDPRIEYPSDLKPLMRMGKVALACVGNCRKSRPAIGQVVAILNNLETQVCV</sequence>
<evidence type="ECO:0000256" key="1">
    <source>
        <dbReference type="ARBA" id="ARBA00022741"/>
    </source>
</evidence>
<reference evidence="5 6" key="1">
    <citation type="journal article" date="2009" name="Nat. Genet.">
        <title>The genome of the cucumber, Cucumis sativus L.</title>
        <authorList>
            <person name="Huang S."/>
            <person name="Li R."/>
            <person name="Zhang Z."/>
            <person name="Li L."/>
            <person name="Gu X."/>
            <person name="Fan W."/>
            <person name="Lucas W.J."/>
            <person name="Wang X."/>
            <person name="Xie B."/>
            <person name="Ni P."/>
            <person name="Ren Y."/>
            <person name="Zhu H."/>
            <person name="Li J."/>
            <person name="Lin K."/>
            <person name="Jin W."/>
            <person name="Fei Z."/>
            <person name="Li G."/>
            <person name="Staub J."/>
            <person name="Kilian A."/>
            <person name="van der Vossen E.A."/>
            <person name="Wu Y."/>
            <person name="Guo J."/>
            <person name="He J."/>
            <person name="Jia Z."/>
            <person name="Ren Y."/>
            <person name="Tian G."/>
            <person name="Lu Y."/>
            <person name="Ruan J."/>
            <person name="Qian W."/>
            <person name="Wang M."/>
            <person name="Huang Q."/>
            <person name="Li B."/>
            <person name="Xuan Z."/>
            <person name="Cao J."/>
            <person name="Asan"/>
            <person name="Wu Z."/>
            <person name="Zhang J."/>
            <person name="Cai Q."/>
            <person name="Bai Y."/>
            <person name="Zhao B."/>
            <person name="Han Y."/>
            <person name="Li Y."/>
            <person name="Li X."/>
            <person name="Wang S."/>
            <person name="Shi Q."/>
            <person name="Liu S."/>
            <person name="Cho W.K."/>
            <person name="Kim J.Y."/>
            <person name="Xu Y."/>
            <person name="Heller-Uszynska K."/>
            <person name="Miao H."/>
            <person name="Cheng Z."/>
            <person name="Zhang S."/>
            <person name="Wu J."/>
            <person name="Yang Y."/>
            <person name="Kang H."/>
            <person name="Li M."/>
            <person name="Liang H."/>
            <person name="Ren X."/>
            <person name="Shi Z."/>
            <person name="Wen M."/>
            <person name="Jian M."/>
            <person name="Yang H."/>
            <person name="Zhang G."/>
            <person name="Yang Z."/>
            <person name="Chen R."/>
            <person name="Liu S."/>
            <person name="Li J."/>
            <person name="Ma L."/>
            <person name="Liu H."/>
            <person name="Zhou Y."/>
            <person name="Zhao J."/>
            <person name="Fang X."/>
            <person name="Li G."/>
            <person name="Fang L."/>
            <person name="Li Y."/>
            <person name="Liu D."/>
            <person name="Zheng H."/>
            <person name="Zhang Y."/>
            <person name="Qin N."/>
            <person name="Li Z."/>
            <person name="Yang G."/>
            <person name="Yang S."/>
            <person name="Bolund L."/>
            <person name="Kristiansen K."/>
            <person name="Zheng H."/>
            <person name="Li S."/>
            <person name="Zhang X."/>
            <person name="Yang H."/>
            <person name="Wang J."/>
            <person name="Sun R."/>
            <person name="Zhang B."/>
            <person name="Jiang S."/>
            <person name="Wang J."/>
            <person name="Du Y."/>
            <person name="Li S."/>
        </authorList>
    </citation>
    <scope>NUCLEOTIDE SEQUENCE [LARGE SCALE GENOMIC DNA]</scope>
    <source>
        <strain evidence="6">cv. 9930</strain>
    </source>
</reference>
<keyword evidence="3" id="KW-0812">Transmembrane</keyword>
<feature type="domain" description="Protein kinase" evidence="4">
    <location>
        <begin position="68"/>
        <end position="335"/>
    </location>
</feature>
<evidence type="ECO:0000256" key="2">
    <source>
        <dbReference type="ARBA" id="ARBA00022840"/>
    </source>
</evidence>
<dbReference type="SUPFAM" id="SSF56112">
    <property type="entry name" value="Protein kinase-like (PK-like)"/>
    <property type="match status" value="1"/>
</dbReference>
<dbReference type="PANTHER" id="PTHR27001">
    <property type="entry name" value="OS01G0253100 PROTEIN"/>
    <property type="match status" value="1"/>
</dbReference>
<protein>
    <recommendedName>
        <fullName evidence="4">Protein kinase domain-containing protein</fullName>
    </recommendedName>
</protein>
<evidence type="ECO:0000259" key="4">
    <source>
        <dbReference type="PROSITE" id="PS50011"/>
    </source>
</evidence>
<reference evidence="5 6" key="4">
    <citation type="journal article" date="2011" name="BMC Genomics">
        <title>RNA-Seq improves annotation of protein-coding genes in the cucumber genome.</title>
        <authorList>
            <person name="Li Z."/>
            <person name="Zhang Z."/>
            <person name="Yan P."/>
            <person name="Huang S."/>
            <person name="Fei Z."/>
            <person name="Lin K."/>
        </authorList>
    </citation>
    <scope>NUCLEOTIDE SEQUENCE [LARGE SCALE GENOMIC DNA]</scope>
    <source>
        <strain evidence="6">cv. 9930</strain>
    </source>
</reference>